<keyword evidence="4" id="KW-1185">Reference proteome</keyword>
<proteinExistence type="inferred from homology"/>
<evidence type="ECO:0000256" key="2">
    <source>
        <dbReference type="SAM" id="MobiDB-lite"/>
    </source>
</evidence>
<dbReference type="InterPro" id="IPR008996">
    <property type="entry name" value="IL1/FGF"/>
</dbReference>
<accession>A0A9Q0RUH6</accession>
<dbReference type="GO" id="GO:0008083">
    <property type="term" value="F:growth factor activity"/>
    <property type="evidence" value="ECO:0007669"/>
    <property type="project" value="InterPro"/>
</dbReference>
<reference evidence="3" key="1">
    <citation type="submission" date="2022-07" db="EMBL/GenBank/DDBJ databases">
        <authorList>
            <person name="Trinca V."/>
            <person name="Uliana J.V.C."/>
            <person name="Torres T.T."/>
            <person name="Ward R.J."/>
            <person name="Monesi N."/>
        </authorList>
    </citation>
    <scope>NUCLEOTIDE SEQUENCE</scope>
    <source>
        <strain evidence="3">HSMRA1968</strain>
        <tissue evidence="3">Whole embryos</tissue>
    </source>
</reference>
<dbReference type="SUPFAM" id="SSF50353">
    <property type="entry name" value="Cytokine"/>
    <property type="match status" value="1"/>
</dbReference>
<dbReference type="Gene3D" id="2.80.10.50">
    <property type="match status" value="1"/>
</dbReference>
<dbReference type="EMBL" id="WJQU01002994">
    <property type="protein sequence ID" value="KAJ6628667.1"/>
    <property type="molecule type" value="Genomic_DNA"/>
</dbReference>
<evidence type="ECO:0000313" key="4">
    <source>
        <dbReference type="Proteomes" id="UP001151699"/>
    </source>
</evidence>
<evidence type="ECO:0000256" key="1">
    <source>
        <dbReference type="ARBA" id="ARBA00007936"/>
    </source>
</evidence>
<comment type="caution">
    <text evidence="3">The sequence shown here is derived from an EMBL/GenBank/DDBJ whole genome shotgun (WGS) entry which is preliminary data.</text>
</comment>
<evidence type="ECO:0000313" key="3">
    <source>
        <dbReference type="EMBL" id="KAJ6628667.1"/>
    </source>
</evidence>
<dbReference type="InterPro" id="IPR002209">
    <property type="entry name" value="Fibroblast_GF_fam"/>
</dbReference>
<sequence length="256" mass="28815">MDRRKEFTDDCVFNESMLENYNIYASTYHSNSQKIFYLALNKLGQPRKTHLPAHKELGKLATYAKAFTFTVPDKRTEDLISRLFGANHVKHGLKQLCDSGKALVELVSKKMKHRSKCGGKRARNKLAHDVSEKTPKLNEVAKCTEESCQRKKKNHSKPTTAGRLATGKTKKHRKTMHGKRNGAKSKKMTKNSVQSSPSISIRTTTFRPYQATTVNDDDTYVSASIEQNDDDDGEETTTQSIGTTLLDDTDDDLDVN</sequence>
<organism evidence="3 4">
    <name type="scientific">Pseudolycoriella hygida</name>
    <dbReference type="NCBI Taxonomy" id="35572"/>
    <lineage>
        <taxon>Eukaryota</taxon>
        <taxon>Metazoa</taxon>
        <taxon>Ecdysozoa</taxon>
        <taxon>Arthropoda</taxon>
        <taxon>Hexapoda</taxon>
        <taxon>Insecta</taxon>
        <taxon>Pterygota</taxon>
        <taxon>Neoptera</taxon>
        <taxon>Endopterygota</taxon>
        <taxon>Diptera</taxon>
        <taxon>Nematocera</taxon>
        <taxon>Sciaroidea</taxon>
        <taxon>Sciaridae</taxon>
        <taxon>Pseudolycoriella</taxon>
    </lineage>
</organism>
<dbReference type="AlphaFoldDB" id="A0A9Q0RUH6"/>
<dbReference type="OrthoDB" id="5987799at2759"/>
<feature type="compositionally biased region" description="Acidic residues" evidence="2">
    <location>
        <begin position="247"/>
        <end position="256"/>
    </location>
</feature>
<gene>
    <name evidence="3" type="ORF">Bhyg_15829</name>
</gene>
<dbReference type="Pfam" id="PF00167">
    <property type="entry name" value="FGF"/>
    <property type="match status" value="1"/>
</dbReference>
<protein>
    <submittedName>
        <fullName evidence="3">Uncharacterized protein</fullName>
    </submittedName>
</protein>
<feature type="compositionally biased region" description="Polar residues" evidence="2">
    <location>
        <begin position="190"/>
        <end position="214"/>
    </location>
</feature>
<comment type="similarity">
    <text evidence="1">Belongs to the heparin-binding growth factors family.</text>
</comment>
<name>A0A9Q0RUH6_9DIPT</name>
<feature type="compositionally biased region" description="Basic residues" evidence="2">
    <location>
        <begin position="168"/>
        <end position="189"/>
    </location>
</feature>
<feature type="region of interest" description="Disordered" evidence="2">
    <location>
        <begin position="145"/>
        <end position="256"/>
    </location>
</feature>
<dbReference type="Proteomes" id="UP001151699">
    <property type="component" value="Unassembled WGS sequence"/>
</dbReference>